<dbReference type="EMBL" id="RKRK01000002">
    <property type="protein sequence ID" value="RPF57590.1"/>
    <property type="molecule type" value="Genomic_DNA"/>
</dbReference>
<dbReference type="HAMAP" id="MF_01536">
    <property type="entry name" value="UPF0344"/>
    <property type="match status" value="1"/>
</dbReference>
<feature type="transmembrane region" description="Helical" evidence="5">
    <location>
        <begin position="96"/>
        <end position="114"/>
    </location>
</feature>
<accession>A0A3N5BRC9</accession>
<dbReference type="Pfam" id="PF07457">
    <property type="entry name" value="DUF1516"/>
    <property type="match status" value="1"/>
</dbReference>
<name>A0A3N5BRC9_9BACL</name>
<evidence type="ECO:0000313" key="6">
    <source>
        <dbReference type="EMBL" id="RPF57590.1"/>
    </source>
</evidence>
<evidence type="ECO:0000256" key="3">
    <source>
        <dbReference type="ARBA" id="ARBA00022989"/>
    </source>
</evidence>
<dbReference type="Proteomes" id="UP000277108">
    <property type="component" value="Unassembled WGS sequence"/>
</dbReference>
<comment type="subcellular location">
    <subcellularLocation>
        <location evidence="5">Cell membrane</location>
        <topology evidence="5">Multi-pass membrane protein</topology>
    </subcellularLocation>
</comment>
<protein>
    <recommendedName>
        <fullName evidence="5">UPF0344 protein EDD62_0211</fullName>
    </recommendedName>
</protein>
<dbReference type="AlphaFoldDB" id="A0A3N5BRC9"/>
<gene>
    <name evidence="6" type="ORF">EDD62_0211</name>
</gene>
<evidence type="ECO:0000256" key="4">
    <source>
        <dbReference type="ARBA" id="ARBA00023136"/>
    </source>
</evidence>
<evidence type="ECO:0000256" key="2">
    <source>
        <dbReference type="ARBA" id="ARBA00022692"/>
    </source>
</evidence>
<dbReference type="RefSeq" id="WP_123807199.1">
    <property type="nucleotide sequence ID" value="NZ_RKRK01000002.1"/>
</dbReference>
<comment type="similarity">
    <text evidence="5">Belongs to the UPF0344 family.</text>
</comment>
<organism evidence="6 7">
    <name type="scientific">Abyssicoccus albus</name>
    <dbReference type="NCBI Taxonomy" id="1817405"/>
    <lineage>
        <taxon>Bacteria</taxon>
        <taxon>Bacillati</taxon>
        <taxon>Bacillota</taxon>
        <taxon>Bacilli</taxon>
        <taxon>Bacillales</taxon>
        <taxon>Abyssicoccaceae</taxon>
    </lineage>
</organism>
<feature type="transmembrane region" description="Helical" evidence="5">
    <location>
        <begin position="6"/>
        <end position="23"/>
    </location>
</feature>
<feature type="transmembrane region" description="Helical" evidence="5">
    <location>
        <begin position="35"/>
        <end position="58"/>
    </location>
</feature>
<feature type="transmembrane region" description="Helical" evidence="5">
    <location>
        <begin position="64"/>
        <end position="84"/>
    </location>
</feature>
<evidence type="ECO:0000256" key="1">
    <source>
        <dbReference type="ARBA" id="ARBA00022475"/>
    </source>
</evidence>
<dbReference type="InterPro" id="IPR010899">
    <property type="entry name" value="UPF0344"/>
</dbReference>
<evidence type="ECO:0000313" key="7">
    <source>
        <dbReference type="Proteomes" id="UP000277108"/>
    </source>
</evidence>
<evidence type="ECO:0000256" key="5">
    <source>
        <dbReference type="HAMAP-Rule" id="MF_01536"/>
    </source>
</evidence>
<dbReference type="OrthoDB" id="2365314at2"/>
<dbReference type="NCBIfam" id="NF010199">
    <property type="entry name" value="PRK13673.1-6"/>
    <property type="match status" value="1"/>
</dbReference>
<keyword evidence="7" id="KW-1185">Reference proteome</keyword>
<comment type="caution">
    <text evidence="6">The sequence shown here is derived from an EMBL/GenBank/DDBJ whole genome shotgun (WGS) entry which is preliminary data.</text>
</comment>
<keyword evidence="3 5" id="KW-1133">Transmembrane helix</keyword>
<proteinExistence type="inferred from homology"/>
<keyword evidence="2 5" id="KW-0812">Transmembrane</keyword>
<sequence length="124" mass="13822">MLHAHITAWVIGVILFLIAYNNISDQQGPTPQYKVLHMVLRVFYVIIIVTGIVLFMDAMGIDGMMYGIKFLLGIITIGLMEMTLIKKKKAKKSRGFFIGSIVALILTIALGLHLPMEAIMAIFK</sequence>
<keyword evidence="1 5" id="KW-1003">Cell membrane</keyword>
<reference evidence="6 7" key="1">
    <citation type="submission" date="2018-11" db="EMBL/GenBank/DDBJ databases">
        <title>Genomic Encyclopedia of Type Strains, Phase IV (KMG-IV): sequencing the most valuable type-strain genomes for metagenomic binning, comparative biology and taxonomic classification.</title>
        <authorList>
            <person name="Goeker M."/>
        </authorList>
    </citation>
    <scope>NUCLEOTIDE SEQUENCE [LARGE SCALE GENOMIC DNA]</scope>
    <source>
        <strain evidence="6 7">DSM 29158</strain>
    </source>
</reference>
<dbReference type="GO" id="GO:0005886">
    <property type="term" value="C:plasma membrane"/>
    <property type="evidence" value="ECO:0007669"/>
    <property type="project" value="UniProtKB-SubCell"/>
</dbReference>
<keyword evidence="4 5" id="KW-0472">Membrane</keyword>